<feature type="domain" description="GST N-terminal" evidence="5">
    <location>
        <begin position="2"/>
        <end position="83"/>
    </location>
</feature>
<dbReference type="SUPFAM" id="SSF52833">
    <property type="entry name" value="Thioredoxin-like"/>
    <property type="match status" value="1"/>
</dbReference>
<keyword evidence="7" id="KW-1185">Reference proteome</keyword>
<dbReference type="InterPro" id="IPR010987">
    <property type="entry name" value="Glutathione-S-Trfase_C-like"/>
</dbReference>
<dbReference type="InterPro" id="IPR050213">
    <property type="entry name" value="GST_superfamily"/>
</dbReference>
<sequence>MVHYKLHYFNFGARAEFIRQIFAQVDVEYEDFRIPVGDQWQQWRQLKSNYPNGQVPVLEVDGKVLAQTYAIGRFLAKQFGLAGKDDWEAAQADMHIYDLEDLWQKIHSVIIALIQGEGDKDEELAKVKPTVLEPFLVMYEQYLKDNGGQYFVGKELTWADIAIADFIDRLTWIDAHILDGHSSLKEFVHRIHNLPNIKKHNEARPKMVF</sequence>
<dbReference type="InterPro" id="IPR004046">
    <property type="entry name" value="GST_C"/>
</dbReference>
<dbReference type="SFLD" id="SFLDS00019">
    <property type="entry name" value="Glutathione_Transferase_(cytos"/>
    <property type="match status" value="1"/>
</dbReference>
<dbReference type="EC" id="2.5.1.18" evidence="1"/>
<evidence type="ECO:0000256" key="1">
    <source>
        <dbReference type="ARBA" id="ARBA00012452"/>
    </source>
</evidence>
<dbReference type="GO" id="GO:0004602">
    <property type="term" value="F:glutathione peroxidase activity"/>
    <property type="evidence" value="ECO:0007669"/>
    <property type="project" value="UniProtKB-ARBA"/>
</dbReference>
<comment type="similarity">
    <text evidence="3">Belongs to the GST superfamily. Sigma family.</text>
</comment>
<evidence type="ECO:0000259" key="6">
    <source>
        <dbReference type="PROSITE" id="PS50405"/>
    </source>
</evidence>
<dbReference type="FunFam" id="3.40.30.10:FF:000035">
    <property type="entry name" value="hematopoietic prostaglandin D synthase"/>
    <property type="match status" value="1"/>
</dbReference>
<dbReference type="SUPFAM" id="SSF47616">
    <property type="entry name" value="GST C-terminal domain-like"/>
    <property type="match status" value="1"/>
</dbReference>
<dbReference type="FunFam" id="1.20.1050.10:FF:000030">
    <property type="entry name" value="Glutathione S-transferase S1"/>
    <property type="match status" value="1"/>
</dbReference>
<dbReference type="PROSITE" id="PS50404">
    <property type="entry name" value="GST_NTER"/>
    <property type="match status" value="1"/>
</dbReference>
<dbReference type="GO" id="GO:0004364">
    <property type="term" value="F:glutathione transferase activity"/>
    <property type="evidence" value="ECO:0007669"/>
    <property type="project" value="UniProtKB-EC"/>
</dbReference>
<evidence type="ECO:0000313" key="8">
    <source>
        <dbReference type="WBParaSite" id="PSAMB.scaffold3461size18196.g21611.t1"/>
    </source>
</evidence>
<proteinExistence type="inferred from homology"/>
<evidence type="ECO:0000259" key="5">
    <source>
        <dbReference type="PROSITE" id="PS50404"/>
    </source>
</evidence>
<dbReference type="Pfam" id="PF02798">
    <property type="entry name" value="GST_N"/>
    <property type="match status" value="1"/>
</dbReference>
<organism evidence="7 8">
    <name type="scientific">Plectus sambesii</name>
    <dbReference type="NCBI Taxonomy" id="2011161"/>
    <lineage>
        <taxon>Eukaryota</taxon>
        <taxon>Metazoa</taxon>
        <taxon>Ecdysozoa</taxon>
        <taxon>Nematoda</taxon>
        <taxon>Chromadorea</taxon>
        <taxon>Plectida</taxon>
        <taxon>Plectina</taxon>
        <taxon>Plectoidea</taxon>
        <taxon>Plectidae</taxon>
        <taxon>Plectus</taxon>
    </lineage>
</organism>
<dbReference type="SFLD" id="SFLDG00363">
    <property type="entry name" value="AMPS_(cytGST):_Alpha-__Mu-__Pi"/>
    <property type="match status" value="1"/>
</dbReference>
<dbReference type="Pfam" id="PF14497">
    <property type="entry name" value="GST_C_3"/>
    <property type="match status" value="1"/>
</dbReference>
<evidence type="ECO:0000256" key="2">
    <source>
        <dbReference type="ARBA" id="ARBA00022679"/>
    </source>
</evidence>
<keyword evidence="2" id="KW-0808">Transferase</keyword>
<dbReference type="AlphaFoldDB" id="A0A914W974"/>
<dbReference type="CDD" id="cd03039">
    <property type="entry name" value="GST_N_Sigma_like"/>
    <property type="match status" value="1"/>
</dbReference>
<dbReference type="GO" id="GO:0006749">
    <property type="term" value="P:glutathione metabolic process"/>
    <property type="evidence" value="ECO:0007669"/>
    <property type="project" value="TreeGrafter"/>
</dbReference>
<reference evidence="8" key="1">
    <citation type="submission" date="2022-11" db="UniProtKB">
        <authorList>
            <consortium name="WormBaseParasite"/>
        </authorList>
    </citation>
    <scope>IDENTIFICATION</scope>
</reference>
<dbReference type="Proteomes" id="UP000887566">
    <property type="component" value="Unplaced"/>
</dbReference>
<dbReference type="CDD" id="cd03192">
    <property type="entry name" value="GST_C_Sigma_like"/>
    <property type="match status" value="1"/>
</dbReference>
<protein>
    <recommendedName>
        <fullName evidence="1">glutathione transferase</fullName>
        <ecNumber evidence="1">2.5.1.18</ecNumber>
    </recommendedName>
</protein>
<dbReference type="Gene3D" id="3.40.30.10">
    <property type="entry name" value="Glutaredoxin"/>
    <property type="match status" value="1"/>
</dbReference>
<dbReference type="InterPro" id="IPR040079">
    <property type="entry name" value="Glutathione_S-Trfase"/>
</dbReference>
<evidence type="ECO:0000256" key="4">
    <source>
        <dbReference type="ARBA" id="ARBA00047960"/>
    </source>
</evidence>
<evidence type="ECO:0000313" key="7">
    <source>
        <dbReference type="Proteomes" id="UP000887566"/>
    </source>
</evidence>
<comment type="catalytic activity">
    <reaction evidence="4">
        <text>RX + glutathione = an S-substituted glutathione + a halide anion + H(+)</text>
        <dbReference type="Rhea" id="RHEA:16437"/>
        <dbReference type="ChEBI" id="CHEBI:15378"/>
        <dbReference type="ChEBI" id="CHEBI:16042"/>
        <dbReference type="ChEBI" id="CHEBI:17792"/>
        <dbReference type="ChEBI" id="CHEBI:57925"/>
        <dbReference type="ChEBI" id="CHEBI:90779"/>
        <dbReference type="EC" id="2.5.1.18"/>
    </reaction>
</comment>
<dbReference type="PANTHER" id="PTHR11571">
    <property type="entry name" value="GLUTATHIONE S-TRANSFERASE"/>
    <property type="match status" value="1"/>
</dbReference>
<evidence type="ECO:0000256" key="3">
    <source>
        <dbReference type="ARBA" id="ARBA00038317"/>
    </source>
</evidence>
<feature type="domain" description="GST C-terminal" evidence="6">
    <location>
        <begin position="85"/>
        <end position="209"/>
    </location>
</feature>
<dbReference type="Gene3D" id="1.20.1050.10">
    <property type="match status" value="1"/>
</dbReference>
<accession>A0A914W974</accession>
<dbReference type="InterPro" id="IPR004045">
    <property type="entry name" value="Glutathione_S-Trfase_N"/>
</dbReference>
<dbReference type="PANTHER" id="PTHR11571:SF224">
    <property type="entry name" value="HEMATOPOIETIC PROSTAGLANDIN D SYNTHASE"/>
    <property type="match status" value="1"/>
</dbReference>
<dbReference type="InterPro" id="IPR036282">
    <property type="entry name" value="Glutathione-S-Trfase_C_sf"/>
</dbReference>
<dbReference type="WBParaSite" id="PSAMB.scaffold3461size18196.g21611.t1">
    <property type="protein sequence ID" value="PSAMB.scaffold3461size18196.g21611.t1"/>
    <property type="gene ID" value="PSAMB.scaffold3461size18196.g21611"/>
</dbReference>
<dbReference type="InterPro" id="IPR036249">
    <property type="entry name" value="Thioredoxin-like_sf"/>
</dbReference>
<name>A0A914W974_9BILA</name>
<dbReference type="PROSITE" id="PS50405">
    <property type="entry name" value="GST_CTER"/>
    <property type="match status" value="1"/>
</dbReference>
<dbReference type="SFLD" id="SFLDG01205">
    <property type="entry name" value="AMPS.1"/>
    <property type="match status" value="1"/>
</dbReference>